<evidence type="ECO:0008006" key="4">
    <source>
        <dbReference type="Google" id="ProtNLM"/>
    </source>
</evidence>
<evidence type="ECO:0000256" key="1">
    <source>
        <dbReference type="SAM" id="MobiDB-lite"/>
    </source>
</evidence>
<feature type="region of interest" description="Disordered" evidence="1">
    <location>
        <begin position="303"/>
        <end position="326"/>
    </location>
</feature>
<sequence>MSNTCVAIDPDGDTLVILAIKQDPHPPSTEPSDSTNSTEPAEPAGTPDSPEFIEKHFLCSKKHLTLASRRASKLFSSAFKEASKQDDGLYHWNFGEVFDAQAFELVLKIIHGKTRGLPQNAELDLLSRIASIVDDLECHDALSFFTERWLSSYGWLYTLPQRMDKTLAQLILVSFVFADANLFQKCTQRAARYTSEGMPTFDLPIRADIPSRIEESRTEILQYLVDGLYKVQDDLLHRKLGCSEGCRAMLLGSLLQVMRAVSLYPRPESPFYSLRLDLIISSLRDMQSSMYYSSVAESPAGKHSGTWLLHDQPTSPPAPQFNAATTQSTSSLFGSGFSHFATSTTAQSTSDPRPASGGLFGRGAAPRNDTTPRAASGGLFGTSTTTQSTPTPNATSSSGFGGSVAPQLDNPTSRTASGGSFGASTVSRSTPTFGGGFGAAVAAQNNTTPRTTSGLFGASTTPQSTSTPAAPSGGLFGTRTVPQTDNASRSASHLPAGSLFGNAATAGASSTPQTSDPSSTAPTKNEEAPKKLVQHSCSLKSCIDPLLLVAESKIQGLKLADFPQP</sequence>
<comment type="caution">
    <text evidence="2">The sequence shown here is derived from an EMBL/GenBank/DDBJ whole genome shotgun (WGS) entry which is preliminary data.</text>
</comment>
<feature type="compositionally biased region" description="Polar residues" evidence="1">
    <location>
        <begin position="480"/>
        <end position="491"/>
    </location>
</feature>
<accession>A0AAE8SPV1</accession>
<proteinExistence type="predicted"/>
<evidence type="ECO:0000313" key="3">
    <source>
        <dbReference type="Proteomes" id="UP001187734"/>
    </source>
</evidence>
<feature type="compositionally biased region" description="Polar residues" evidence="1">
    <location>
        <begin position="409"/>
        <end position="424"/>
    </location>
</feature>
<feature type="region of interest" description="Disordered" evidence="1">
    <location>
        <begin position="22"/>
        <end position="47"/>
    </location>
</feature>
<gene>
    <name evidence="2" type="ORF">FTOL_13457</name>
</gene>
<reference evidence="2" key="1">
    <citation type="submission" date="2018-03" db="EMBL/GenBank/DDBJ databases">
        <authorList>
            <person name="Guldener U."/>
        </authorList>
    </citation>
    <scope>NUCLEOTIDE SEQUENCE</scope>
</reference>
<dbReference type="Proteomes" id="UP001187734">
    <property type="component" value="Unassembled WGS sequence"/>
</dbReference>
<feature type="compositionally biased region" description="Low complexity" evidence="1">
    <location>
        <begin position="458"/>
        <end position="472"/>
    </location>
</feature>
<protein>
    <recommendedName>
        <fullName evidence="4">BTB domain-containing protein</fullName>
    </recommendedName>
</protein>
<feature type="region of interest" description="Disordered" evidence="1">
    <location>
        <begin position="448"/>
        <end position="529"/>
    </location>
</feature>
<feature type="region of interest" description="Disordered" evidence="1">
    <location>
        <begin position="343"/>
        <end position="424"/>
    </location>
</feature>
<dbReference type="AlphaFoldDB" id="A0AAE8SPV1"/>
<name>A0AAE8SPV1_9HYPO</name>
<dbReference type="EMBL" id="ONZP01000825">
    <property type="protein sequence ID" value="SPJ91055.1"/>
    <property type="molecule type" value="Genomic_DNA"/>
</dbReference>
<evidence type="ECO:0000313" key="2">
    <source>
        <dbReference type="EMBL" id="SPJ91055.1"/>
    </source>
</evidence>
<organism evidence="2 3">
    <name type="scientific">Fusarium torulosum</name>
    <dbReference type="NCBI Taxonomy" id="33205"/>
    <lineage>
        <taxon>Eukaryota</taxon>
        <taxon>Fungi</taxon>
        <taxon>Dikarya</taxon>
        <taxon>Ascomycota</taxon>
        <taxon>Pezizomycotina</taxon>
        <taxon>Sordariomycetes</taxon>
        <taxon>Hypocreomycetidae</taxon>
        <taxon>Hypocreales</taxon>
        <taxon>Nectriaceae</taxon>
        <taxon>Fusarium</taxon>
    </lineage>
</organism>
<keyword evidence="3" id="KW-1185">Reference proteome</keyword>
<feature type="compositionally biased region" description="Low complexity" evidence="1">
    <location>
        <begin position="509"/>
        <end position="523"/>
    </location>
</feature>
<feature type="compositionally biased region" description="Low complexity" evidence="1">
    <location>
        <begin position="382"/>
        <end position="398"/>
    </location>
</feature>
<feature type="compositionally biased region" description="Polar residues" evidence="1">
    <location>
        <begin position="30"/>
        <end position="39"/>
    </location>
</feature>